<dbReference type="Gene3D" id="3.40.630.10">
    <property type="entry name" value="Zn peptidases"/>
    <property type="match status" value="1"/>
</dbReference>
<feature type="chain" id="PRO_5041300304" description="Zinc carboxypeptidase A 1" evidence="14">
    <location>
        <begin position="22"/>
        <end position="742"/>
    </location>
</feature>
<comment type="similarity">
    <text evidence="2 12">Belongs to the peptidase M14 family.</text>
</comment>
<dbReference type="SUPFAM" id="SSF53187">
    <property type="entry name" value="Zn-dependent exopeptidases"/>
    <property type="match status" value="1"/>
</dbReference>
<gene>
    <name evidence="16" type="ORF">QR680_011345</name>
</gene>
<keyword evidence="8" id="KW-0862">Zinc</keyword>
<evidence type="ECO:0000313" key="17">
    <source>
        <dbReference type="Proteomes" id="UP001175271"/>
    </source>
</evidence>
<dbReference type="Proteomes" id="UP001175271">
    <property type="component" value="Unassembled WGS sequence"/>
</dbReference>
<evidence type="ECO:0000256" key="10">
    <source>
        <dbReference type="ARBA" id="ARBA00023157"/>
    </source>
</evidence>
<dbReference type="PRINTS" id="PR00765">
    <property type="entry name" value="CRBOXYPTASEA"/>
</dbReference>
<dbReference type="FunFam" id="3.30.70.340:FF:000002">
    <property type="entry name" value="Carboxypeptidase A"/>
    <property type="match status" value="1"/>
</dbReference>
<feature type="domain" description="Peptidase M14" evidence="15">
    <location>
        <begin position="271"/>
        <end position="579"/>
    </location>
</feature>
<evidence type="ECO:0000256" key="3">
    <source>
        <dbReference type="ARBA" id="ARBA00022645"/>
    </source>
</evidence>
<dbReference type="Pfam" id="PF00246">
    <property type="entry name" value="Peptidase_M14"/>
    <property type="match status" value="1"/>
</dbReference>
<dbReference type="PROSITE" id="PS52035">
    <property type="entry name" value="PEPTIDASE_M14"/>
    <property type="match status" value="1"/>
</dbReference>
<dbReference type="Gene3D" id="3.30.70.340">
    <property type="entry name" value="Metallocarboxypeptidase-like"/>
    <property type="match status" value="1"/>
</dbReference>
<evidence type="ECO:0000256" key="14">
    <source>
        <dbReference type="SAM" id="SignalP"/>
    </source>
</evidence>
<evidence type="ECO:0000313" key="16">
    <source>
        <dbReference type="EMBL" id="KAK0429367.1"/>
    </source>
</evidence>
<sequence length="742" mass="83300">MPRNYVLFIFICVLVFEAAVGCPGLFGGGGGCCCGGCGGCGRRKREAPVQEGLVLEAPVRTENELECPQSRWKMIMQTAMKEFVDPQQAKLAIQEALETELGQQFFVACAENKSSFVTNGDAYCSYNDDSHLRVMAVRLSSCLLFALLVGLSAAVDPHLRKFYDDSAPRNYRDYKLIRITPRNDENLKYLRDLSGVQSPYELDFWQEPSHIGGIVDVTVAPDDAEIFVRDLESKQLDFIVAINDLEQAIKSEKSPETPSFYQLNEGFQLDKYNTWPVIEDYLYELQRQNPDLVSLQEIGRTHENRSLIVVKLSGKHKIGEKKVSMWIDAGIHAREWIAPATALNIIDRLVNLYHMDVTIQKLMDGIDWYILPVMNPDGYHHTHTKNRMWRKNRRPAVCRSNQIQTLCCAGVDLNRNFDWFWAVSGSSSDPCHETYHGPAAFSEPESRAVKNFLERNPMKGFITFHSYSQLWLIPYGHRKRAYPQDYSTALRPLALRATKALHKMYGTKYAVGTGADLMYEASGASHDYAKGTLHIPYSYLVELRPKNTMFGNGFLLPESEILETAEETFEAVKVVADELIGQFSQPIVSPPPKGRPTRFPSAYRTISTLFPFHSSQSTEAPTNTSTPITSTTTTTTTTTTPSTTTSTTTTEAPTTTTTTTTKAPTTSTTTEAPTTTRTTEEPTTVVVTDTPTTTETTEIVTNRVIRCKDYGSYCKWWKIHGLCHNERVLKLCALSCLPECQI</sequence>
<dbReference type="SUPFAM" id="SSF54897">
    <property type="entry name" value="Protease propeptides/inhibitors"/>
    <property type="match status" value="1"/>
</dbReference>
<name>A0AA39IRY4_9BILA</name>
<evidence type="ECO:0000256" key="12">
    <source>
        <dbReference type="PROSITE-ProRule" id="PRU01379"/>
    </source>
</evidence>
<keyword evidence="5" id="KW-0479">Metal-binding</keyword>
<evidence type="ECO:0000256" key="9">
    <source>
        <dbReference type="ARBA" id="ARBA00023049"/>
    </source>
</evidence>
<feature type="region of interest" description="Disordered" evidence="13">
    <location>
        <begin position="612"/>
        <end position="684"/>
    </location>
</feature>
<evidence type="ECO:0000256" key="13">
    <source>
        <dbReference type="SAM" id="MobiDB-lite"/>
    </source>
</evidence>
<feature type="compositionally biased region" description="Low complexity" evidence="13">
    <location>
        <begin position="621"/>
        <end position="684"/>
    </location>
</feature>
<dbReference type="InterPro" id="IPR036990">
    <property type="entry name" value="M14A-like_propep"/>
</dbReference>
<keyword evidence="4" id="KW-0645">Protease</keyword>
<comment type="cofactor">
    <cofactor evidence="1">
        <name>Zn(2+)</name>
        <dbReference type="ChEBI" id="CHEBI:29105"/>
    </cofactor>
</comment>
<keyword evidence="7" id="KW-0378">Hydrolase</keyword>
<keyword evidence="10" id="KW-1015">Disulfide bond</keyword>
<evidence type="ECO:0000256" key="2">
    <source>
        <dbReference type="ARBA" id="ARBA00005988"/>
    </source>
</evidence>
<comment type="caution">
    <text evidence="16">The sequence shown here is derived from an EMBL/GenBank/DDBJ whole genome shotgun (WGS) entry which is preliminary data.</text>
</comment>
<evidence type="ECO:0000259" key="15">
    <source>
        <dbReference type="PROSITE" id="PS52035"/>
    </source>
</evidence>
<keyword evidence="3" id="KW-0121">Carboxypeptidase</keyword>
<evidence type="ECO:0000256" key="1">
    <source>
        <dbReference type="ARBA" id="ARBA00001947"/>
    </source>
</evidence>
<evidence type="ECO:0000256" key="6">
    <source>
        <dbReference type="ARBA" id="ARBA00022729"/>
    </source>
</evidence>
<dbReference type="AlphaFoldDB" id="A0AA39IRY4"/>
<dbReference type="InterPro" id="IPR000834">
    <property type="entry name" value="Peptidase_M14"/>
</dbReference>
<evidence type="ECO:0000256" key="5">
    <source>
        <dbReference type="ARBA" id="ARBA00022723"/>
    </source>
</evidence>
<dbReference type="Pfam" id="PF02244">
    <property type="entry name" value="Propep_M14"/>
    <property type="match status" value="1"/>
</dbReference>
<dbReference type="PROSITE" id="PS00133">
    <property type="entry name" value="CARBOXYPEPT_ZN_2"/>
    <property type="match status" value="1"/>
</dbReference>
<organism evidence="16 17">
    <name type="scientific">Steinernema hermaphroditum</name>
    <dbReference type="NCBI Taxonomy" id="289476"/>
    <lineage>
        <taxon>Eukaryota</taxon>
        <taxon>Metazoa</taxon>
        <taxon>Ecdysozoa</taxon>
        <taxon>Nematoda</taxon>
        <taxon>Chromadorea</taxon>
        <taxon>Rhabditida</taxon>
        <taxon>Tylenchina</taxon>
        <taxon>Panagrolaimomorpha</taxon>
        <taxon>Strongyloidoidea</taxon>
        <taxon>Steinernematidae</taxon>
        <taxon>Steinernema</taxon>
    </lineage>
</organism>
<feature type="signal peptide" evidence="14">
    <location>
        <begin position="1"/>
        <end position="21"/>
    </location>
</feature>
<dbReference type="PANTHER" id="PTHR11705">
    <property type="entry name" value="PROTEASE FAMILY M14 CARBOXYPEPTIDASE A,B"/>
    <property type="match status" value="1"/>
</dbReference>
<keyword evidence="6 14" id="KW-0732">Signal</keyword>
<dbReference type="GO" id="GO:0004181">
    <property type="term" value="F:metallocarboxypeptidase activity"/>
    <property type="evidence" value="ECO:0007669"/>
    <property type="project" value="InterPro"/>
</dbReference>
<keyword evidence="9" id="KW-0482">Metalloprotease</keyword>
<dbReference type="GO" id="GO:0008270">
    <property type="term" value="F:zinc ion binding"/>
    <property type="evidence" value="ECO:0007669"/>
    <property type="project" value="InterPro"/>
</dbReference>
<evidence type="ECO:0000256" key="7">
    <source>
        <dbReference type="ARBA" id="ARBA00022801"/>
    </source>
</evidence>
<evidence type="ECO:0000256" key="8">
    <source>
        <dbReference type="ARBA" id="ARBA00022833"/>
    </source>
</evidence>
<dbReference type="InterPro" id="IPR003146">
    <property type="entry name" value="M14A_act_pep"/>
</dbReference>
<evidence type="ECO:0000256" key="11">
    <source>
        <dbReference type="ARBA" id="ARBA00069039"/>
    </source>
</evidence>
<protein>
    <recommendedName>
        <fullName evidence="11">Zinc carboxypeptidase A 1</fullName>
    </recommendedName>
</protein>
<keyword evidence="17" id="KW-1185">Reference proteome</keyword>
<dbReference type="PANTHER" id="PTHR11705:SF133">
    <property type="entry name" value="PEPTIDASE M14 CARBOXYPEPTIDASE A DOMAIN-CONTAINING PROTEIN"/>
    <property type="match status" value="1"/>
</dbReference>
<dbReference type="EMBL" id="JAUCMV010000001">
    <property type="protein sequence ID" value="KAK0429367.1"/>
    <property type="molecule type" value="Genomic_DNA"/>
</dbReference>
<dbReference type="PROSITE" id="PS51257">
    <property type="entry name" value="PROKAR_LIPOPROTEIN"/>
    <property type="match status" value="1"/>
</dbReference>
<dbReference type="GO" id="GO:0005615">
    <property type="term" value="C:extracellular space"/>
    <property type="evidence" value="ECO:0007669"/>
    <property type="project" value="TreeGrafter"/>
</dbReference>
<dbReference type="GO" id="GO:0006508">
    <property type="term" value="P:proteolysis"/>
    <property type="evidence" value="ECO:0007669"/>
    <property type="project" value="UniProtKB-KW"/>
</dbReference>
<proteinExistence type="inferred from homology"/>
<dbReference type="CDD" id="cd03860">
    <property type="entry name" value="M14_CP_A-B_like"/>
    <property type="match status" value="1"/>
</dbReference>
<feature type="active site" description="Proton donor/acceptor" evidence="12">
    <location>
        <position position="542"/>
    </location>
</feature>
<dbReference type="InterPro" id="IPR057247">
    <property type="entry name" value="CARBOXYPEPT_ZN_2"/>
</dbReference>
<evidence type="ECO:0000256" key="4">
    <source>
        <dbReference type="ARBA" id="ARBA00022670"/>
    </source>
</evidence>
<reference evidence="16" key="1">
    <citation type="submission" date="2023-06" db="EMBL/GenBank/DDBJ databases">
        <title>Genomic analysis of the entomopathogenic nematode Steinernema hermaphroditum.</title>
        <authorList>
            <person name="Schwarz E.M."/>
            <person name="Heppert J.K."/>
            <person name="Baniya A."/>
            <person name="Schwartz H.T."/>
            <person name="Tan C.-H."/>
            <person name="Antoshechkin I."/>
            <person name="Sternberg P.W."/>
            <person name="Goodrich-Blair H."/>
            <person name="Dillman A.R."/>
        </authorList>
    </citation>
    <scope>NUCLEOTIDE SEQUENCE</scope>
    <source>
        <strain evidence="16">PS9179</strain>
        <tissue evidence="16">Whole animal</tissue>
    </source>
</reference>
<dbReference type="FunFam" id="3.40.630.10:FF:000056">
    <property type="entry name" value="Zinc carboxypeptidase"/>
    <property type="match status" value="1"/>
</dbReference>
<accession>A0AA39IRY4</accession>
<dbReference type="SMART" id="SM00631">
    <property type="entry name" value="Zn_pept"/>
    <property type="match status" value="1"/>
</dbReference>